<dbReference type="InterPro" id="IPR036961">
    <property type="entry name" value="Kinesin_motor_dom_sf"/>
</dbReference>
<feature type="binding site" evidence="12">
    <location>
        <begin position="386"/>
        <end position="393"/>
    </location>
    <ligand>
        <name>ATP</name>
        <dbReference type="ChEBI" id="CHEBI:30616"/>
    </ligand>
</feature>
<dbReference type="SMART" id="SM00220">
    <property type="entry name" value="S_TKc"/>
    <property type="match status" value="1"/>
</dbReference>
<dbReference type="GO" id="GO:0003779">
    <property type="term" value="F:actin binding"/>
    <property type="evidence" value="ECO:0007669"/>
    <property type="project" value="UniProtKB-KW"/>
</dbReference>
<comment type="caution">
    <text evidence="16">The sequence shown here is derived from an EMBL/GenBank/DDBJ whole genome shotgun (WGS) entry which is preliminary data.</text>
</comment>
<evidence type="ECO:0000256" key="1">
    <source>
        <dbReference type="ARBA" id="ARBA00004245"/>
    </source>
</evidence>
<dbReference type="GO" id="GO:0005524">
    <property type="term" value="F:ATP binding"/>
    <property type="evidence" value="ECO:0007669"/>
    <property type="project" value="UniProtKB-UniRule"/>
</dbReference>
<keyword evidence="9 12" id="KW-0009">Actin-binding</keyword>
<accession>A0ABD0YMB4</accession>
<evidence type="ECO:0000256" key="2">
    <source>
        <dbReference type="ARBA" id="ARBA00004316"/>
    </source>
</evidence>
<dbReference type="PROSITE" id="PS50011">
    <property type="entry name" value="PROTEIN_KINASE_DOM"/>
    <property type="match status" value="1"/>
</dbReference>
<keyword evidence="5 12" id="KW-0547">Nucleotide-binding</keyword>
<feature type="region of interest" description="Disordered" evidence="13">
    <location>
        <begin position="517"/>
        <end position="536"/>
    </location>
</feature>
<dbReference type="SUPFAM" id="SSF56112">
    <property type="entry name" value="Protein kinase-like (PK-like)"/>
    <property type="match status" value="1"/>
</dbReference>
<dbReference type="Proteomes" id="UP001558652">
    <property type="component" value="Unassembled WGS sequence"/>
</dbReference>
<dbReference type="SMART" id="SM00242">
    <property type="entry name" value="MYSc"/>
    <property type="match status" value="1"/>
</dbReference>
<dbReference type="GO" id="GO:0016459">
    <property type="term" value="C:myosin complex"/>
    <property type="evidence" value="ECO:0007669"/>
    <property type="project" value="UniProtKB-KW"/>
</dbReference>
<dbReference type="PANTHER" id="PTHR46256:SF2">
    <property type="entry name" value="NEITHER INACTIVATION NOR AFTERPOTENTIAL PROTEIN C"/>
    <property type="match status" value="1"/>
</dbReference>
<dbReference type="Gene3D" id="1.20.5.4820">
    <property type="match status" value="1"/>
</dbReference>
<evidence type="ECO:0000313" key="17">
    <source>
        <dbReference type="Proteomes" id="UP001558652"/>
    </source>
</evidence>
<sequence>GGKKVAIKIQTVNKETFPDIEEEYRILRDLSDHPNLPDFYGAYLKRNADDGGDDKIWFVMQLCEGGPATDLTRALQHQTKKMSEIHIAFILKETIKALMFLHENHVIHRDVKGSNILLTSNGEVKLVDFGLSRELASTFGKKKTSLGTPCWMAPEVVTADTEYDNRADVWALGITAIELGDGKNPYEGINPSRVLFQIVRNPPPTLYRPASWSQNYNDFIAECLTKNPEYRPYMTELLEHPFFTQLPDNDFHLNSELRTILETVTKEVIEQRKPEVKIKCGLIKKSRGEVQEMRVEDLAALETINEDAILTELEKRHSSNQYYTFVGDVLLCLNPNQNLDIYGSKQHYKYKLKSRSDNAPHIFSVADSAYQDMLHHLAPQNIILAGESMSGKTTQFRYLLKHLTHLGQANNKIGEKIQKAVEVIQAFGNAATPINSDSTRHILYTQITFSKSGKSTGAIFWMHQLEKWRVTGNRCPQHANFHIFYYLYDGLADENKLADYHLESSTSFRYLRREIEEQDKDPKAPQGPREDPIGNPEKFKRIKSILTDLEIEKEQQETIWKSIAAVLLLGEVEFIVQDDGSAELKDASIVDKIAELLSVDSKKLSWALCNYCIIEKNTAARRKHSRPEAVEAKNVFARAIYARLVDSIVNSINHKFSYNRAIYGDPNCINILDLFGFECYPDNGIEQLFVNTFNEQLQYFYNQKIFISEMEEQKDEELPLQKLQFFNNKSTMDELMNKPVGVIYLLDEANKLHRDADFVLEMLKGKAENSHVRKSSDLDFSVAHYTGKVNYDVSLMCHKNRDFLPPELTEVMRFSQDPIIKSGFTNKLSRTGNVTMLVDHTAAPIPAGKNRWGAVLMAEPGTKTKRFNTASKGEFSQTKGIRTAAAVFRATSLELLRSLTTGGAHFVRCLRTDLNNTPGGFQGSIIRHQLRALAVVDTAKARRDGYAYRIPYEEFLRRYKFLAFDFDEEVEETVDNCRLLLVRLKLEGYCQGKTKIFLKYYNEEYLSRLYEIQVKKIVKVQSMLRTFLAKRNLASKQKRQSSTTELESGNDVIPEE</sequence>
<keyword evidence="11" id="KW-0966">Cell projection</keyword>
<evidence type="ECO:0000256" key="5">
    <source>
        <dbReference type="ARBA" id="ARBA00022741"/>
    </source>
</evidence>
<keyword evidence="7 12" id="KW-0518">Myosin</keyword>
<dbReference type="GO" id="GO:0003774">
    <property type="term" value="F:cytoskeletal motor activity"/>
    <property type="evidence" value="ECO:0007669"/>
    <property type="project" value="UniProtKB-UniRule"/>
</dbReference>
<dbReference type="SUPFAM" id="SSF52540">
    <property type="entry name" value="P-loop containing nucleoside triphosphate hydrolases"/>
    <property type="match status" value="1"/>
</dbReference>
<dbReference type="AlphaFoldDB" id="A0ABD0YMB4"/>
<dbReference type="GO" id="GO:0042995">
    <property type="term" value="C:cell projection"/>
    <property type="evidence" value="ECO:0007669"/>
    <property type="project" value="UniProtKB-SubCell"/>
</dbReference>
<keyword evidence="3" id="KW-0963">Cytoplasm</keyword>
<evidence type="ECO:0000259" key="15">
    <source>
        <dbReference type="PROSITE" id="PS51456"/>
    </source>
</evidence>
<dbReference type="InterPro" id="IPR008271">
    <property type="entry name" value="Ser/Thr_kinase_AS"/>
</dbReference>
<dbReference type="InterPro" id="IPR027417">
    <property type="entry name" value="P-loop_NTPase"/>
</dbReference>
<evidence type="ECO:0000256" key="3">
    <source>
        <dbReference type="ARBA" id="ARBA00022490"/>
    </source>
</evidence>
<dbReference type="Pfam" id="PF00069">
    <property type="entry name" value="Pkinase"/>
    <property type="match status" value="1"/>
</dbReference>
<dbReference type="InterPro" id="IPR011009">
    <property type="entry name" value="Kinase-like_dom_sf"/>
</dbReference>
<evidence type="ECO:0000256" key="8">
    <source>
        <dbReference type="ARBA" id="ARBA00023175"/>
    </source>
</evidence>
<keyword evidence="8 12" id="KW-0505">Motor protein</keyword>
<protein>
    <recommendedName>
        <fullName evidence="18">Neither inactivation nor afterpotential protein C</fullName>
    </recommendedName>
</protein>
<evidence type="ECO:0008006" key="18">
    <source>
        <dbReference type="Google" id="ProtNLM"/>
    </source>
</evidence>
<dbReference type="PROSITE" id="PS50096">
    <property type="entry name" value="IQ"/>
    <property type="match status" value="1"/>
</dbReference>
<evidence type="ECO:0000256" key="6">
    <source>
        <dbReference type="ARBA" id="ARBA00022840"/>
    </source>
</evidence>
<comment type="subcellular location">
    <subcellularLocation>
        <location evidence="2">Cell projection</location>
    </subcellularLocation>
    <subcellularLocation>
        <location evidence="1">Cytoplasm</location>
        <location evidence="1">Cytoskeleton</location>
    </subcellularLocation>
</comment>
<dbReference type="InterPro" id="IPR001609">
    <property type="entry name" value="Myosin_head_motor_dom-like"/>
</dbReference>
<dbReference type="Gene3D" id="1.20.58.530">
    <property type="match status" value="1"/>
</dbReference>
<dbReference type="Pfam" id="PF00063">
    <property type="entry name" value="Myosin_head"/>
    <property type="match status" value="1"/>
</dbReference>
<dbReference type="InterPro" id="IPR052409">
    <property type="entry name" value="Myosin-III_kinase_activity"/>
</dbReference>
<evidence type="ECO:0000259" key="14">
    <source>
        <dbReference type="PROSITE" id="PS50011"/>
    </source>
</evidence>
<keyword evidence="6 12" id="KW-0067">ATP-binding</keyword>
<proteinExistence type="inferred from homology"/>
<feature type="region of interest" description="Actin-binding" evidence="12">
    <location>
        <begin position="892"/>
        <end position="914"/>
    </location>
</feature>
<feature type="domain" description="Protein kinase" evidence="14">
    <location>
        <begin position="1"/>
        <end position="243"/>
    </location>
</feature>
<dbReference type="PROSITE" id="PS51456">
    <property type="entry name" value="MYOSIN_MOTOR"/>
    <property type="match status" value="1"/>
</dbReference>
<evidence type="ECO:0000256" key="13">
    <source>
        <dbReference type="SAM" id="MobiDB-lite"/>
    </source>
</evidence>
<dbReference type="PRINTS" id="PR00193">
    <property type="entry name" value="MYOSINHEAVY"/>
</dbReference>
<evidence type="ECO:0000256" key="10">
    <source>
        <dbReference type="ARBA" id="ARBA00023212"/>
    </source>
</evidence>
<evidence type="ECO:0000256" key="9">
    <source>
        <dbReference type="ARBA" id="ARBA00023203"/>
    </source>
</evidence>
<reference evidence="16 17" key="1">
    <citation type="submission" date="2024-07" db="EMBL/GenBank/DDBJ databases">
        <title>Chromosome-level genome assembly of the water stick insect Ranatra chinensis (Heteroptera: Nepidae).</title>
        <authorList>
            <person name="Liu X."/>
        </authorList>
    </citation>
    <scope>NUCLEOTIDE SEQUENCE [LARGE SCALE GENOMIC DNA]</scope>
    <source>
        <strain evidence="16">Cailab_2021Rc</strain>
        <tissue evidence="16">Muscle</tissue>
    </source>
</reference>
<evidence type="ECO:0000256" key="11">
    <source>
        <dbReference type="ARBA" id="ARBA00023273"/>
    </source>
</evidence>
<keyword evidence="10" id="KW-0206">Cytoskeleton</keyword>
<evidence type="ECO:0000256" key="12">
    <source>
        <dbReference type="PROSITE-ProRule" id="PRU00782"/>
    </source>
</evidence>
<keyword evidence="4" id="KW-0677">Repeat</keyword>
<feature type="domain" description="Myosin motor" evidence="15">
    <location>
        <begin position="293"/>
        <end position="1014"/>
    </location>
</feature>
<dbReference type="Gene3D" id="1.20.120.720">
    <property type="entry name" value="Myosin VI head, motor domain, U50 subdomain"/>
    <property type="match status" value="1"/>
</dbReference>
<keyword evidence="17" id="KW-1185">Reference proteome</keyword>
<dbReference type="PANTHER" id="PTHR46256">
    <property type="entry name" value="AGAP011099-PA"/>
    <property type="match status" value="1"/>
</dbReference>
<evidence type="ECO:0000256" key="7">
    <source>
        <dbReference type="ARBA" id="ARBA00023123"/>
    </source>
</evidence>
<dbReference type="EMBL" id="JBFDAA010000010">
    <property type="protein sequence ID" value="KAL1124362.1"/>
    <property type="molecule type" value="Genomic_DNA"/>
</dbReference>
<organism evidence="16 17">
    <name type="scientific">Ranatra chinensis</name>
    <dbReference type="NCBI Taxonomy" id="642074"/>
    <lineage>
        <taxon>Eukaryota</taxon>
        <taxon>Metazoa</taxon>
        <taxon>Ecdysozoa</taxon>
        <taxon>Arthropoda</taxon>
        <taxon>Hexapoda</taxon>
        <taxon>Insecta</taxon>
        <taxon>Pterygota</taxon>
        <taxon>Neoptera</taxon>
        <taxon>Paraneoptera</taxon>
        <taxon>Hemiptera</taxon>
        <taxon>Heteroptera</taxon>
        <taxon>Panheteroptera</taxon>
        <taxon>Nepomorpha</taxon>
        <taxon>Nepidae</taxon>
        <taxon>Ranatrinae</taxon>
        <taxon>Ranatra</taxon>
    </lineage>
</organism>
<dbReference type="FunFam" id="1.10.510.10:FF:000421">
    <property type="entry name" value="Serine/threonine-protein kinase PAK 6"/>
    <property type="match status" value="1"/>
</dbReference>
<comment type="similarity">
    <text evidence="12">Belongs to the TRAFAC class myosin-kinesin ATPase superfamily. Myosin family.</text>
</comment>
<feature type="compositionally biased region" description="Basic and acidic residues" evidence="13">
    <location>
        <begin position="517"/>
        <end position="532"/>
    </location>
</feature>
<gene>
    <name evidence="16" type="ORF">AAG570_000991</name>
</gene>
<dbReference type="PROSITE" id="PS00108">
    <property type="entry name" value="PROTEIN_KINASE_ST"/>
    <property type="match status" value="1"/>
</dbReference>
<evidence type="ECO:0000313" key="16">
    <source>
        <dbReference type="EMBL" id="KAL1124362.1"/>
    </source>
</evidence>
<dbReference type="InterPro" id="IPR000719">
    <property type="entry name" value="Prot_kinase_dom"/>
</dbReference>
<dbReference type="Gene3D" id="1.10.510.10">
    <property type="entry name" value="Transferase(Phosphotransferase) domain 1"/>
    <property type="match status" value="1"/>
</dbReference>
<dbReference type="Gene3D" id="1.10.10.820">
    <property type="match status" value="1"/>
</dbReference>
<evidence type="ECO:0000256" key="4">
    <source>
        <dbReference type="ARBA" id="ARBA00022737"/>
    </source>
</evidence>
<feature type="non-terminal residue" evidence="16">
    <location>
        <position position="1"/>
    </location>
</feature>
<dbReference type="Gene3D" id="3.40.850.10">
    <property type="entry name" value="Kinesin motor domain"/>
    <property type="match status" value="1"/>
</dbReference>
<name>A0ABD0YMB4_9HEMI</name>